<evidence type="ECO:0000256" key="2">
    <source>
        <dbReference type="ARBA" id="ARBA00022723"/>
    </source>
</evidence>
<evidence type="ECO:0000256" key="5">
    <source>
        <dbReference type="SAM" id="SignalP"/>
    </source>
</evidence>
<feature type="chain" id="PRO_5035270655" evidence="5">
    <location>
        <begin position="32"/>
        <end position="480"/>
    </location>
</feature>
<reference evidence="7" key="1">
    <citation type="submission" date="2021-01" db="EMBL/GenBank/DDBJ databases">
        <title>Modified the classification status of verrucomicrobia.</title>
        <authorList>
            <person name="Feng X."/>
        </authorList>
    </citation>
    <scope>NUCLEOTIDE SEQUENCE</scope>
    <source>
        <strain evidence="7">_KCTC 22039</strain>
    </source>
</reference>
<proteinExistence type="inferred from homology"/>
<sequence>MKKRNQFFSAAWAASACACVMSAPLATSLDAADKPNIIVMITDDLNYEAYSYTGNENLKTPHVDKLIEDGVFFRQAYTTHAVCAPSRAGLMTGRYQARFGYETLTGNTEEAAKFDRGVDTKEVFISNILKDAGYTTAAIGKWHLGVNEKYQPNARGFDYAFNFLGGCSYDRWDGLRENGKPVDGSGYTTDALTDRTLSFIEENKDKPFFIYYASFNVHSPYTVDPKYLPEGATVNKVRKPKEVSGEYDDLQKVYDGMITAFDVQVGRINNKLEELGLAENTIVVITNDNGGTKIRPCKQFSGHKATYYEGGVRTPFAIKWPAQLKAGTVDKDNVISNLDLLPTLVAAAGGKLPTDRDIDGVNILPVLKGESKIADDRQLFWRAGSGSFTRKGKYKLHWPLNRKKHAEAYLKLKGKKQGREDPPLYDPANYDAPLLFDLSVDEKEQNDIAAQHPEIVQQLCKDLERFNTFKETDKIQGSGK</sequence>
<dbReference type="PROSITE" id="PS51257">
    <property type="entry name" value="PROKAR_LIPOPROTEIN"/>
    <property type="match status" value="1"/>
</dbReference>
<dbReference type="PROSITE" id="PS00149">
    <property type="entry name" value="SULFATASE_2"/>
    <property type="match status" value="1"/>
</dbReference>
<dbReference type="InterPro" id="IPR050738">
    <property type="entry name" value="Sulfatase"/>
</dbReference>
<dbReference type="PANTHER" id="PTHR42693:SF53">
    <property type="entry name" value="ENDO-4-O-SULFATASE"/>
    <property type="match status" value="1"/>
</dbReference>
<dbReference type="Gene3D" id="3.40.720.10">
    <property type="entry name" value="Alkaline Phosphatase, subunit A"/>
    <property type="match status" value="1"/>
</dbReference>
<dbReference type="InterPro" id="IPR017850">
    <property type="entry name" value="Alkaline_phosphatase_core_sf"/>
</dbReference>
<comment type="caution">
    <text evidence="7">The sequence shown here is derived from an EMBL/GenBank/DDBJ whole genome shotgun (WGS) entry which is preliminary data.</text>
</comment>
<evidence type="ECO:0000256" key="4">
    <source>
        <dbReference type="ARBA" id="ARBA00022837"/>
    </source>
</evidence>
<dbReference type="RefSeq" id="WP_200310766.1">
    <property type="nucleotide sequence ID" value="NZ_JAENIM010000032.1"/>
</dbReference>
<dbReference type="GO" id="GO:0046872">
    <property type="term" value="F:metal ion binding"/>
    <property type="evidence" value="ECO:0007669"/>
    <property type="project" value="UniProtKB-KW"/>
</dbReference>
<evidence type="ECO:0000313" key="8">
    <source>
        <dbReference type="Proteomes" id="UP000624703"/>
    </source>
</evidence>
<evidence type="ECO:0000313" key="7">
    <source>
        <dbReference type="EMBL" id="MBK1790743.1"/>
    </source>
</evidence>
<evidence type="ECO:0000256" key="1">
    <source>
        <dbReference type="ARBA" id="ARBA00008779"/>
    </source>
</evidence>
<comment type="similarity">
    <text evidence="1">Belongs to the sulfatase family.</text>
</comment>
<dbReference type="EMBL" id="JAENIM010000032">
    <property type="protein sequence ID" value="MBK1790743.1"/>
    <property type="molecule type" value="Genomic_DNA"/>
</dbReference>
<gene>
    <name evidence="7" type="ORF">JIN82_06200</name>
</gene>
<dbReference type="GO" id="GO:0004065">
    <property type="term" value="F:arylsulfatase activity"/>
    <property type="evidence" value="ECO:0007669"/>
    <property type="project" value="TreeGrafter"/>
</dbReference>
<organism evidence="7 8">
    <name type="scientific">Persicirhabdus sediminis</name>
    <dbReference type="NCBI Taxonomy" id="454144"/>
    <lineage>
        <taxon>Bacteria</taxon>
        <taxon>Pseudomonadati</taxon>
        <taxon>Verrucomicrobiota</taxon>
        <taxon>Verrucomicrobiia</taxon>
        <taxon>Verrucomicrobiales</taxon>
        <taxon>Verrucomicrobiaceae</taxon>
        <taxon>Persicirhabdus</taxon>
    </lineage>
</organism>
<dbReference type="PANTHER" id="PTHR42693">
    <property type="entry name" value="ARYLSULFATASE FAMILY MEMBER"/>
    <property type="match status" value="1"/>
</dbReference>
<dbReference type="InterPro" id="IPR000917">
    <property type="entry name" value="Sulfatase_N"/>
</dbReference>
<dbReference type="PROSITE" id="PS00523">
    <property type="entry name" value="SULFATASE_1"/>
    <property type="match status" value="1"/>
</dbReference>
<feature type="domain" description="Sulfatase N-terminal" evidence="6">
    <location>
        <begin position="35"/>
        <end position="349"/>
    </location>
</feature>
<dbReference type="AlphaFoldDB" id="A0A8J7SLY6"/>
<evidence type="ECO:0000256" key="3">
    <source>
        <dbReference type="ARBA" id="ARBA00022801"/>
    </source>
</evidence>
<dbReference type="SUPFAM" id="SSF53649">
    <property type="entry name" value="Alkaline phosphatase-like"/>
    <property type="match status" value="1"/>
</dbReference>
<evidence type="ECO:0000259" key="6">
    <source>
        <dbReference type="Pfam" id="PF00884"/>
    </source>
</evidence>
<accession>A0A8J7SLY6</accession>
<keyword evidence="3 7" id="KW-0378">Hydrolase</keyword>
<keyword evidence="5" id="KW-0732">Signal</keyword>
<keyword evidence="2" id="KW-0479">Metal-binding</keyword>
<dbReference type="Gene3D" id="3.30.1120.10">
    <property type="match status" value="1"/>
</dbReference>
<feature type="signal peptide" evidence="5">
    <location>
        <begin position="1"/>
        <end position="31"/>
    </location>
</feature>
<name>A0A8J7SLY6_9BACT</name>
<dbReference type="Proteomes" id="UP000624703">
    <property type="component" value="Unassembled WGS sequence"/>
</dbReference>
<dbReference type="Pfam" id="PF00884">
    <property type="entry name" value="Sulfatase"/>
    <property type="match status" value="1"/>
</dbReference>
<keyword evidence="8" id="KW-1185">Reference proteome</keyword>
<keyword evidence="4" id="KW-0106">Calcium</keyword>
<dbReference type="InterPro" id="IPR024607">
    <property type="entry name" value="Sulfatase_CS"/>
</dbReference>
<protein>
    <submittedName>
        <fullName evidence="7">Sulfatase-like hydrolase/transferase</fullName>
    </submittedName>
</protein>